<dbReference type="EMBL" id="JAAAIL010001322">
    <property type="protein sequence ID" value="KAG0270736.1"/>
    <property type="molecule type" value="Genomic_DNA"/>
</dbReference>
<dbReference type="PROSITE" id="PS50181">
    <property type="entry name" value="FBOX"/>
    <property type="match status" value="1"/>
</dbReference>
<name>A0AAD4H2M9_9FUNG</name>
<organism evidence="2 3">
    <name type="scientific">Linnemannia exigua</name>
    <dbReference type="NCBI Taxonomy" id="604196"/>
    <lineage>
        <taxon>Eukaryota</taxon>
        <taxon>Fungi</taxon>
        <taxon>Fungi incertae sedis</taxon>
        <taxon>Mucoromycota</taxon>
        <taxon>Mortierellomycotina</taxon>
        <taxon>Mortierellomycetes</taxon>
        <taxon>Mortierellales</taxon>
        <taxon>Mortierellaceae</taxon>
        <taxon>Linnemannia</taxon>
    </lineage>
</organism>
<keyword evidence="3" id="KW-1185">Reference proteome</keyword>
<dbReference type="InterPro" id="IPR001810">
    <property type="entry name" value="F-box_dom"/>
</dbReference>
<dbReference type="CDD" id="cd09917">
    <property type="entry name" value="F-box_SF"/>
    <property type="match status" value="1"/>
</dbReference>
<sequence length="303" mass="35165">MPAPALPTEILLTIAQQLDRPSIFASLRVCRQWSIVLNPYIWTSIKKTDWHHPHFPIRKWTTSSDPTFNLCLQHLQSLEWENNESLIRTKTTLNPHRQIRSSRLAFFLSMTPNLTYLAIRMEFHGPDPRLFDAIRGLPRLKVLDLDLPVTWGRAGVPIETMFPLFAQLEELHLGGSWYHHNTDMSPILEKASWNIKKLTIDLLDISLLRNCPYLEHLRMLSYTRSTPSMRMAVSSTLTALLTKPTSLKGIMFYSSSKQSELGFSVYDSKMRRPHIPHKMLNDVASNQKKWFTTEEVVDVLWRS</sequence>
<dbReference type="Gene3D" id="3.80.10.10">
    <property type="entry name" value="Ribonuclease Inhibitor"/>
    <property type="match status" value="1"/>
</dbReference>
<dbReference type="Pfam" id="PF12937">
    <property type="entry name" value="F-box-like"/>
    <property type="match status" value="1"/>
</dbReference>
<protein>
    <recommendedName>
        <fullName evidence="1">F-box domain-containing protein</fullName>
    </recommendedName>
</protein>
<evidence type="ECO:0000259" key="1">
    <source>
        <dbReference type="PROSITE" id="PS50181"/>
    </source>
</evidence>
<reference evidence="2" key="1">
    <citation type="journal article" date="2020" name="Fungal Divers.">
        <title>Resolving the Mortierellaceae phylogeny through synthesis of multi-gene phylogenetics and phylogenomics.</title>
        <authorList>
            <person name="Vandepol N."/>
            <person name="Liber J."/>
            <person name="Desiro A."/>
            <person name="Na H."/>
            <person name="Kennedy M."/>
            <person name="Barry K."/>
            <person name="Grigoriev I.V."/>
            <person name="Miller A.N."/>
            <person name="O'Donnell K."/>
            <person name="Stajich J.E."/>
            <person name="Bonito G."/>
        </authorList>
    </citation>
    <scope>NUCLEOTIDE SEQUENCE</scope>
    <source>
        <strain evidence="2">NRRL 28262</strain>
    </source>
</reference>
<accession>A0AAD4H2M9</accession>
<gene>
    <name evidence="2" type="ORF">BGZ95_001590</name>
</gene>
<comment type="caution">
    <text evidence="2">The sequence shown here is derived from an EMBL/GenBank/DDBJ whole genome shotgun (WGS) entry which is preliminary data.</text>
</comment>
<dbReference type="Gene3D" id="1.20.1280.50">
    <property type="match status" value="1"/>
</dbReference>
<dbReference type="AlphaFoldDB" id="A0AAD4H2M9"/>
<dbReference type="InterPro" id="IPR036047">
    <property type="entry name" value="F-box-like_dom_sf"/>
</dbReference>
<dbReference type="InterPro" id="IPR032675">
    <property type="entry name" value="LRR_dom_sf"/>
</dbReference>
<proteinExistence type="predicted"/>
<evidence type="ECO:0000313" key="2">
    <source>
        <dbReference type="EMBL" id="KAG0270736.1"/>
    </source>
</evidence>
<dbReference type="SUPFAM" id="SSF81383">
    <property type="entry name" value="F-box domain"/>
    <property type="match status" value="1"/>
</dbReference>
<dbReference type="Proteomes" id="UP001194580">
    <property type="component" value="Unassembled WGS sequence"/>
</dbReference>
<evidence type="ECO:0000313" key="3">
    <source>
        <dbReference type="Proteomes" id="UP001194580"/>
    </source>
</evidence>
<feature type="domain" description="F-box" evidence="1">
    <location>
        <begin position="1"/>
        <end position="45"/>
    </location>
</feature>
<dbReference type="SUPFAM" id="SSF52047">
    <property type="entry name" value="RNI-like"/>
    <property type="match status" value="1"/>
</dbReference>